<dbReference type="Pfam" id="PF04306">
    <property type="entry name" value="DUF456"/>
    <property type="match status" value="1"/>
</dbReference>
<keyword evidence="1" id="KW-1133">Transmembrane helix</keyword>
<dbReference type="AlphaFoldDB" id="A0A377FWY9"/>
<name>A0A377FWY9_9BACL</name>
<dbReference type="InterPro" id="IPR007403">
    <property type="entry name" value="DUF456"/>
</dbReference>
<dbReference type="PANTHER" id="PTHR39165">
    <property type="entry name" value="IG HYPOTHETICAL 17883"/>
    <property type="match status" value="1"/>
</dbReference>
<evidence type="ECO:0000313" key="2">
    <source>
        <dbReference type="EMBL" id="STO09327.1"/>
    </source>
</evidence>
<feature type="transmembrane region" description="Helical" evidence="1">
    <location>
        <begin position="7"/>
        <end position="37"/>
    </location>
</feature>
<dbReference type="OrthoDB" id="9808460at2"/>
<dbReference type="EMBL" id="UGGP01000001">
    <property type="protein sequence ID" value="STO09327.1"/>
    <property type="molecule type" value="Genomic_DNA"/>
</dbReference>
<accession>A0A377FWY9</accession>
<dbReference type="RefSeq" id="WP_024372112.1">
    <property type="nucleotide sequence ID" value="NZ_UGGP01000001.1"/>
</dbReference>
<evidence type="ECO:0000313" key="3">
    <source>
        <dbReference type="Proteomes" id="UP000254060"/>
    </source>
</evidence>
<gene>
    <name evidence="2" type="ORF">NCTC13163_02760</name>
</gene>
<keyword evidence="1" id="KW-0472">Membrane</keyword>
<organism evidence="2 3">
    <name type="scientific">Exiguobacterium aurantiacum</name>
    <dbReference type="NCBI Taxonomy" id="33987"/>
    <lineage>
        <taxon>Bacteria</taxon>
        <taxon>Bacillati</taxon>
        <taxon>Bacillota</taxon>
        <taxon>Bacilli</taxon>
        <taxon>Bacillales</taxon>
        <taxon>Bacillales Family XII. Incertae Sedis</taxon>
        <taxon>Exiguobacterium</taxon>
    </lineage>
</organism>
<dbReference type="Proteomes" id="UP000254060">
    <property type="component" value="Unassembled WGS sequence"/>
</dbReference>
<feature type="transmembrane region" description="Helical" evidence="1">
    <location>
        <begin position="89"/>
        <end position="113"/>
    </location>
</feature>
<dbReference type="STRING" id="1397694.GCA_000702585_00186"/>
<keyword evidence="1" id="KW-0812">Transmembrane</keyword>
<feature type="transmembrane region" description="Helical" evidence="1">
    <location>
        <begin position="133"/>
        <end position="157"/>
    </location>
</feature>
<reference evidence="2 3" key="1">
    <citation type="submission" date="2018-06" db="EMBL/GenBank/DDBJ databases">
        <authorList>
            <consortium name="Pathogen Informatics"/>
            <person name="Doyle S."/>
        </authorList>
    </citation>
    <scope>NUCLEOTIDE SEQUENCE [LARGE SCALE GENOMIC DNA]</scope>
    <source>
        <strain evidence="2 3">NCTC13163</strain>
    </source>
</reference>
<feature type="transmembrane region" description="Helical" evidence="1">
    <location>
        <begin position="49"/>
        <end position="69"/>
    </location>
</feature>
<dbReference type="PANTHER" id="PTHR39165:SF1">
    <property type="entry name" value="DUF456 DOMAIN-CONTAINING PROTEIN"/>
    <property type="match status" value="1"/>
</dbReference>
<proteinExistence type="predicted"/>
<evidence type="ECO:0000256" key="1">
    <source>
        <dbReference type="SAM" id="Phobius"/>
    </source>
</evidence>
<protein>
    <submittedName>
        <fullName evidence="2">Protein of uncharacterized function (DUF456)</fullName>
    </submittedName>
</protein>
<sequence length="158" mass="17726">MSTLLWVFIIASFVVAFAGLIYPVIPSVLFLFIGYFIYGFGFSFEPLTWTFWLWQIVFLVFLFAVDYIVTRATVDKRGGSERAKWGATIGLIAGPFIFPLVGVLIFPFIFAFLAELTLGKTTREAWSIGVGTVLAFLGSTVLKIIGMTMMVILFFIYI</sequence>